<dbReference type="GO" id="GO:0030288">
    <property type="term" value="C:outer membrane-bounded periplasmic space"/>
    <property type="evidence" value="ECO:0007669"/>
    <property type="project" value="TreeGrafter"/>
</dbReference>
<dbReference type="InterPro" id="IPR051313">
    <property type="entry name" value="Bact_iron-sidero_bind"/>
</dbReference>
<dbReference type="PANTHER" id="PTHR30532">
    <property type="entry name" value="IRON III DICITRATE-BINDING PERIPLASMIC PROTEIN"/>
    <property type="match status" value="1"/>
</dbReference>
<dbReference type="PROSITE" id="PS51257">
    <property type="entry name" value="PROKAR_LIPOPROTEIN"/>
    <property type="match status" value="1"/>
</dbReference>
<evidence type="ECO:0000256" key="1">
    <source>
        <dbReference type="ARBA" id="ARBA00004196"/>
    </source>
</evidence>
<comment type="subcellular location">
    <subcellularLocation>
        <location evidence="1">Cell envelope</location>
    </subcellularLocation>
</comment>
<sequence length="342" mass="35855">MTTLNRAIAGTAAAVLALTLAACSTGETTPDATSTPQETSSGEFPVTINHAFGDTVIDEEPQTVVAWGWGAADAILALGVVPAAIPAQPYGGDENGILPWIADELTELGADTPTILTAGTEAPIEEIAAVEPDIVLAPYSGLTQEEYDLLSAFTDVVAYPDQPWATPWRDVISITGQALGRPDEAADVLSTIDATIADNAAANPQFEGLSIAQVWPSADAFYVYLPADPRVEFSEDLGFVSAPSVTELDTGESTFYYTLSPELLDQLDADLLLVYADTQDNFDAFLTSDQAKLLPQVATGAVADIIGTAQVASVSPPTALSLTWGVDEYTEKLAAAVEKLNK</sequence>
<feature type="chain" id="PRO_5039535397" evidence="5">
    <location>
        <begin position="22"/>
        <end position="342"/>
    </location>
</feature>
<keyword evidence="8" id="KW-1185">Reference proteome</keyword>
<dbReference type="STRING" id="471856.Jden_0428"/>
<dbReference type="KEGG" id="jde:Jden_0428"/>
<evidence type="ECO:0000313" key="7">
    <source>
        <dbReference type="EMBL" id="ACV08093.1"/>
    </source>
</evidence>
<feature type="signal peptide" evidence="5">
    <location>
        <begin position="1"/>
        <end position="21"/>
    </location>
</feature>
<dbReference type="InterPro" id="IPR002491">
    <property type="entry name" value="ABC_transptr_periplasmic_BD"/>
</dbReference>
<name>C7R034_JONDD</name>
<reference evidence="7 8" key="1">
    <citation type="journal article" date="2009" name="Stand. Genomic Sci.">
        <title>Complete genome sequence of Jonesia denitrificans type strain (Prevot 55134).</title>
        <authorList>
            <person name="Pukall R."/>
            <person name="Gehrich-Schroter G."/>
            <person name="Lapidus A."/>
            <person name="Nolan M."/>
            <person name="Glavina Del Rio T."/>
            <person name="Lucas S."/>
            <person name="Chen F."/>
            <person name="Tice H."/>
            <person name="Pitluck S."/>
            <person name="Cheng J.F."/>
            <person name="Copeland A."/>
            <person name="Saunders E."/>
            <person name="Brettin T."/>
            <person name="Detter J.C."/>
            <person name="Bruce D."/>
            <person name="Goodwin L."/>
            <person name="Pati A."/>
            <person name="Ivanova N."/>
            <person name="Mavromatis K."/>
            <person name="Ovchinnikova G."/>
            <person name="Chen A."/>
            <person name="Palaniappan K."/>
            <person name="Land M."/>
            <person name="Hauser L."/>
            <person name="Chang Y.J."/>
            <person name="Jeffries C.D."/>
            <person name="Chain P."/>
            <person name="Goker M."/>
            <person name="Bristow J."/>
            <person name="Eisen J.A."/>
            <person name="Markowitz V."/>
            <person name="Hugenholtz P."/>
            <person name="Kyrpides N.C."/>
            <person name="Klenk H.P."/>
            <person name="Han C."/>
        </authorList>
    </citation>
    <scope>NUCLEOTIDE SEQUENCE [LARGE SCALE GENOMIC DNA]</scope>
    <source>
        <strain evidence="8">ATCC 14870 / DSM 20603 / BCRC 15368 / CIP 55.134 / JCM 11481 / NBRC 15587 / NCTC 10816 / Prevot 55134</strain>
    </source>
</reference>
<dbReference type="PANTHER" id="PTHR30532:SF24">
    <property type="entry name" value="FERRIC ENTEROBACTIN-BINDING PERIPLASMIC PROTEIN FEPB"/>
    <property type="match status" value="1"/>
</dbReference>
<dbReference type="AlphaFoldDB" id="C7R034"/>
<gene>
    <name evidence="7" type="ordered locus">Jden_0428</name>
</gene>
<keyword evidence="3" id="KW-0813">Transport</keyword>
<evidence type="ECO:0000256" key="2">
    <source>
        <dbReference type="ARBA" id="ARBA00008814"/>
    </source>
</evidence>
<dbReference type="eggNOG" id="COG0614">
    <property type="taxonomic scope" value="Bacteria"/>
</dbReference>
<dbReference type="Gene3D" id="3.40.50.1980">
    <property type="entry name" value="Nitrogenase molybdenum iron protein domain"/>
    <property type="match status" value="2"/>
</dbReference>
<evidence type="ECO:0000256" key="4">
    <source>
        <dbReference type="ARBA" id="ARBA00022729"/>
    </source>
</evidence>
<dbReference type="EMBL" id="CP001706">
    <property type="protein sequence ID" value="ACV08093.1"/>
    <property type="molecule type" value="Genomic_DNA"/>
</dbReference>
<protein>
    <submittedName>
        <fullName evidence="7">Periplasmic binding protein</fullName>
    </submittedName>
</protein>
<dbReference type="PROSITE" id="PS50983">
    <property type="entry name" value="FE_B12_PBP"/>
    <property type="match status" value="1"/>
</dbReference>
<evidence type="ECO:0000256" key="5">
    <source>
        <dbReference type="SAM" id="SignalP"/>
    </source>
</evidence>
<dbReference type="Pfam" id="PF01497">
    <property type="entry name" value="Peripla_BP_2"/>
    <property type="match status" value="1"/>
</dbReference>
<dbReference type="HOGENOM" id="CLU_038034_1_1_11"/>
<proteinExistence type="inferred from homology"/>
<organism evidence="7 8">
    <name type="scientific">Jonesia denitrificans (strain ATCC 14870 / DSM 20603 / BCRC 15368 / CIP 55.134 / JCM 11481 / NBRC 15587 / NCTC 10816 / Prevot 55134)</name>
    <name type="common">Listeria denitrificans</name>
    <dbReference type="NCBI Taxonomy" id="471856"/>
    <lineage>
        <taxon>Bacteria</taxon>
        <taxon>Bacillati</taxon>
        <taxon>Actinomycetota</taxon>
        <taxon>Actinomycetes</taxon>
        <taxon>Micrococcales</taxon>
        <taxon>Jonesiaceae</taxon>
        <taxon>Jonesia</taxon>
    </lineage>
</organism>
<dbReference type="RefSeq" id="WP_015770722.1">
    <property type="nucleotide sequence ID" value="NC_013174.1"/>
</dbReference>
<dbReference type="OrthoDB" id="1846031at2"/>
<evidence type="ECO:0000259" key="6">
    <source>
        <dbReference type="PROSITE" id="PS50983"/>
    </source>
</evidence>
<dbReference type="GO" id="GO:1901678">
    <property type="term" value="P:iron coordination entity transport"/>
    <property type="evidence" value="ECO:0007669"/>
    <property type="project" value="UniProtKB-ARBA"/>
</dbReference>
<feature type="domain" description="Fe/B12 periplasmic-binding" evidence="6">
    <location>
        <begin position="63"/>
        <end position="337"/>
    </location>
</feature>
<dbReference type="Proteomes" id="UP000000628">
    <property type="component" value="Chromosome"/>
</dbReference>
<evidence type="ECO:0000256" key="3">
    <source>
        <dbReference type="ARBA" id="ARBA00022448"/>
    </source>
</evidence>
<comment type="similarity">
    <text evidence="2">Belongs to the bacterial solute-binding protein 8 family.</text>
</comment>
<dbReference type="SUPFAM" id="SSF53807">
    <property type="entry name" value="Helical backbone' metal receptor"/>
    <property type="match status" value="1"/>
</dbReference>
<keyword evidence="4 5" id="KW-0732">Signal</keyword>
<evidence type="ECO:0000313" key="8">
    <source>
        <dbReference type="Proteomes" id="UP000000628"/>
    </source>
</evidence>
<accession>C7R034</accession>